<dbReference type="GO" id="GO:0006661">
    <property type="term" value="P:phosphatidylinositol biosynthetic process"/>
    <property type="evidence" value="ECO:0000318"/>
    <property type="project" value="GO_Central"/>
</dbReference>
<gene>
    <name evidence="9" type="primary">AUGUSTUS-3.0.2_09046</name>
    <name evidence="9" type="ORF">TcasGA2_TC009046</name>
</gene>
<dbReference type="FunFam" id="1.25.10.10:FF:001400">
    <property type="entry name" value="Protein VAC14 homolog-like Protein"/>
    <property type="match status" value="1"/>
</dbReference>
<dbReference type="Pfam" id="PF12755">
    <property type="entry name" value="Vac14_Fab1_bd"/>
    <property type="match status" value="1"/>
</dbReference>
<evidence type="ECO:0000256" key="2">
    <source>
        <dbReference type="ARBA" id="ARBA00010225"/>
    </source>
</evidence>
<proteinExistence type="inferred from homology"/>
<reference evidence="9 10" key="1">
    <citation type="journal article" date="2008" name="Nature">
        <title>The genome of the model beetle and pest Tribolium castaneum.</title>
        <authorList>
            <consortium name="Tribolium Genome Sequencing Consortium"/>
            <person name="Richards S."/>
            <person name="Gibbs R.A."/>
            <person name="Weinstock G.M."/>
            <person name="Brown S.J."/>
            <person name="Denell R."/>
            <person name="Beeman R.W."/>
            <person name="Gibbs R."/>
            <person name="Beeman R.W."/>
            <person name="Brown S.J."/>
            <person name="Bucher G."/>
            <person name="Friedrich M."/>
            <person name="Grimmelikhuijzen C.J."/>
            <person name="Klingler M."/>
            <person name="Lorenzen M."/>
            <person name="Richards S."/>
            <person name="Roth S."/>
            <person name="Schroder R."/>
            <person name="Tautz D."/>
            <person name="Zdobnov E.M."/>
            <person name="Muzny D."/>
            <person name="Gibbs R.A."/>
            <person name="Weinstock G.M."/>
            <person name="Attaway T."/>
            <person name="Bell S."/>
            <person name="Buhay C.J."/>
            <person name="Chandrabose M.N."/>
            <person name="Chavez D."/>
            <person name="Clerk-Blankenburg K.P."/>
            <person name="Cree A."/>
            <person name="Dao M."/>
            <person name="Davis C."/>
            <person name="Chacko J."/>
            <person name="Dinh H."/>
            <person name="Dugan-Rocha S."/>
            <person name="Fowler G."/>
            <person name="Garner T.T."/>
            <person name="Garnes J."/>
            <person name="Gnirke A."/>
            <person name="Hawes A."/>
            <person name="Hernandez J."/>
            <person name="Hines S."/>
            <person name="Holder M."/>
            <person name="Hume J."/>
            <person name="Jhangiani S.N."/>
            <person name="Joshi V."/>
            <person name="Khan Z.M."/>
            <person name="Jackson L."/>
            <person name="Kovar C."/>
            <person name="Kowis A."/>
            <person name="Lee S."/>
            <person name="Lewis L.R."/>
            <person name="Margolis J."/>
            <person name="Morgan M."/>
            <person name="Nazareth L.V."/>
            <person name="Nguyen N."/>
            <person name="Okwuonu G."/>
            <person name="Parker D."/>
            <person name="Richards S."/>
            <person name="Ruiz S.J."/>
            <person name="Santibanez J."/>
            <person name="Savard J."/>
            <person name="Scherer S.E."/>
            <person name="Schneider B."/>
            <person name="Sodergren E."/>
            <person name="Tautz D."/>
            <person name="Vattahil S."/>
            <person name="Villasana D."/>
            <person name="White C.S."/>
            <person name="Wright R."/>
            <person name="Park Y."/>
            <person name="Beeman R.W."/>
            <person name="Lord J."/>
            <person name="Oppert B."/>
            <person name="Lorenzen M."/>
            <person name="Brown S."/>
            <person name="Wang L."/>
            <person name="Savard J."/>
            <person name="Tautz D."/>
            <person name="Richards S."/>
            <person name="Weinstock G."/>
            <person name="Gibbs R.A."/>
            <person name="Liu Y."/>
            <person name="Worley K."/>
            <person name="Weinstock G."/>
            <person name="Elsik C.G."/>
            <person name="Reese J.T."/>
            <person name="Elhaik E."/>
            <person name="Landan G."/>
            <person name="Graur D."/>
            <person name="Arensburger P."/>
            <person name="Atkinson P."/>
            <person name="Beeman R.W."/>
            <person name="Beidler J."/>
            <person name="Brown S.J."/>
            <person name="Demuth J.P."/>
            <person name="Drury D.W."/>
            <person name="Du Y.Z."/>
            <person name="Fujiwara H."/>
            <person name="Lorenzen M."/>
            <person name="Maselli V."/>
            <person name="Osanai M."/>
            <person name="Park Y."/>
            <person name="Robertson H.M."/>
            <person name="Tu Z."/>
            <person name="Wang J.J."/>
            <person name="Wang S."/>
            <person name="Richards S."/>
            <person name="Song H."/>
            <person name="Zhang L."/>
            <person name="Sodergren E."/>
            <person name="Werner D."/>
            <person name="Stanke M."/>
            <person name="Morgenstern B."/>
            <person name="Solovyev V."/>
            <person name="Kosarev P."/>
            <person name="Brown G."/>
            <person name="Chen H.C."/>
            <person name="Ermolaeva O."/>
            <person name="Hlavina W."/>
            <person name="Kapustin Y."/>
            <person name="Kiryutin B."/>
            <person name="Kitts P."/>
            <person name="Maglott D."/>
            <person name="Pruitt K."/>
            <person name="Sapojnikov V."/>
            <person name="Souvorov A."/>
            <person name="Mackey A.J."/>
            <person name="Waterhouse R.M."/>
            <person name="Wyder S."/>
            <person name="Zdobnov E.M."/>
            <person name="Zdobnov E.M."/>
            <person name="Wyder S."/>
            <person name="Kriventseva E.V."/>
            <person name="Kadowaki T."/>
            <person name="Bork P."/>
            <person name="Aranda M."/>
            <person name="Bao R."/>
            <person name="Beermann A."/>
            <person name="Berns N."/>
            <person name="Bolognesi R."/>
            <person name="Bonneton F."/>
            <person name="Bopp D."/>
            <person name="Brown S.J."/>
            <person name="Bucher G."/>
            <person name="Butts T."/>
            <person name="Chaumot A."/>
            <person name="Denell R.E."/>
            <person name="Ferrier D.E."/>
            <person name="Friedrich M."/>
            <person name="Gordon C.M."/>
            <person name="Jindra M."/>
            <person name="Klingler M."/>
            <person name="Lan Q."/>
            <person name="Lattorff H.M."/>
            <person name="Laudet V."/>
            <person name="von Levetsow C."/>
            <person name="Liu Z."/>
            <person name="Lutz R."/>
            <person name="Lynch J.A."/>
            <person name="da Fonseca R.N."/>
            <person name="Posnien N."/>
            <person name="Reuter R."/>
            <person name="Roth S."/>
            <person name="Savard J."/>
            <person name="Schinko J.B."/>
            <person name="Schmitt C."/>
            <person name="Schoppmeier M."/>
            <person name="Schroder R."/>
            <person name="Shippy T.D."/>
            <person name="Simonnet F."/>
            <person name="Marques-Souza H."/>
            <person name="Tautz D."/>
            <person name="Tomoyasu Y."/>
            <person name="Trauner J."/>
            <person name="Van der Zee M."/>
            <person name="Vervoort M."/>
            <person name="Wittkopp N."/>
            <person name="Wimmer E.A."/>
            <person name="Yang X."/>
            <person name="Jones A.K."/>
            <person name="Sattelle D.B."/>
            <person name="Ebert P.R."/>
            <person name="Nelson D."/>
            <person name="Scott J.G."/>
            <person name="Beeman R.W."/>
            <person name="Muthukrishnan S."/>
            <person name="Kramer K.J."/>
            <person name="Arakane Y."/>
            <person name="Beeman R.W."/>
            <person name="Zhu Q."/>
            <person name="Hogenkamp D."/>
            <person name="Dixit R."/>
            <person name="Oppert B."/>
            <person name="Jiang H."/>
            <person name="Zou Z."/>
            <person name="Marshall J."/>
            <person name="Elpidina E."/>
            <person name="Vinokurov K."/>
            <person name="Oppert C."/>
            <person name="Zou Z."/>
            <person name="Evans J."/>
            <person name="Lu Z."/>
            <person name="Zhao P."/>
            <person name="Sumathipala N."/>
            <person name="Altincicek B."/>
            <person name="Vilcinskas A."/>
            <person name="Williams M."/>
            <person name="Hultmark D."/>
            <person name="Hetru C."/>
            <person name="Jiang H."/>
            <person name="Grimmelikhuijzen C.J."/>
            <person name="Hauser F."/>
            <person name="Cazzamali G."/>
            <person name="Williamson M."/>
            <person name="Park Y."/>
            <person name="Li B."/>
            <person name="Tanaka Y."/>
            <person name="Predel R."/>
            <person name="Neupert S."/>
            <person name="Schachtner J."/>
            <person name="Verleyen P."/>
            <person name="Raible F."/>
            <person name="Bork P."/>
            <person name="Friedrich M."/>
            <person name="Walden K.K."/>
            <person name="Robertson H.M."/>
            <person name="Angeli S."/>
            <person name="Foret S."/>
            <person name="Bucher G."/>
            <person name="Schuetz S."/>
            <person name="Maleszka R."/>
            <person name="Wimmer E.A."/>
            <person name="Beeman R.W."/>
            <person name="Lorenzen M."/>
            <person name="Tomoyasu Y."/>
            <person name="Miller S.C."/>
            <person name="Grossmann D."/>
            <person name="Bucher G."/>
        </authorList>
    </citation>
    <scope>NUCLEOTIDE SEQUENCE [LARGE SCALE GENOMIC DNA]</scope>
    <source>
        <strain evidence="9 10">Georgia GA2</strain>
    </source>
</reference>
<comment type="function">
    <text evidence="6">Scaffold protein component of the PI(3,5)P2 regulatory complex which regulates both the synthesis and turnover of phosphatidylinositol 3,5-bisphosphate (PtdIns(3,5)P2). Pentamerizes into a star-shaped structure and nucleates the assembly of the complex. The pentamer binds a single copy each of PIKFYVE and FIG4 and coordinates both PIKfyve kinase activity and FIG4 phosphatase activity, being required to maintain normal levels of phosphatidylinositol 3-phosphate (PtdIns(3)P) and phosphatidylinositol 5-phosphate (PtdIns(5)P). Plays a role in the biogenesis of endosome carrier vesicles (ECV) / multivesicular bodies (MVB) transport intermediates from early endosomes.</text>
</comment>
<keyword evidence="4" id="KW-0677">Repeat</keyword>
<evidence type="ECO:0000256" key="7">
    <source>
        <dbReference type="ARBA" id="ARBA00047092"/>
    </source>
</evidence>
<comment type="subcellular location">
    <subcellularLocation>
        <location evidence="1">Endomembrane system</location>
    </subcellularLocation>
</comment>
<dbReference type="GO" id="GO:0010008">
    <property type="term" value="C:endosome membrane"/>
    <property type="evidence" value="ECO:0000318"/>
    <property type="project" value="GO_Central"/>
</dbReference>
<dbReference type="KEGG" id="tca:656955"/>
<evidence type="ECO:0000256" key="1">
    <source>
        <dbReference type="ARBA" id="ARBA00004308"/>
    </source>
</evidence>
<organism evidence="9 10">
    <name type="scientific">Tribolium castaneum</name>
    <name type="common">Red flour beetle</name>
    <dbReference type="NCBI Taxonomy" id="7070"/>
    <lineage>
        <taxon>Eukaryota</taxon>
        <taxon>Metazoa</taxon>
        <taxon>Ecdysozoa</taxon>
        <taxon>Arthropoda</taxon>
        <taxon>Hexapoda</taxon>
        <taxon>Insecta</taxon>
        <taxon>Pterygota</taxon>
        <taxon>Neoptera</taxon>
        <taxon>Endopterygota</taxon>
        <taxon>Coleoptera</taxon>
        <taxon>Polyphaga</taxon>
        <taxon>Cucujiformia</taxon>
        <taxon>Tenebrionidae</taxon>
        <taxon>Tenebrionidae incertae sedis</taxon>
        <taxon>Tribolium</taxon>
    </lineage>
</organism>
<comment type="similarity">
    <text evidence="2">Belongs to the VAC14 family.</text>
</comment>
<comment type="subunit">
    <text evidence="7">Forms pentamers. Component of the PI(3,5)P2 regulatory complex/PAS complex, at least composed of PIKFYVE, FIG4 and VAC14. VAC14 nucleates the assembly of the complex and serves as a scaffold by pentamerizing into a star-shaped structure, which can bind a single copy each of PIKFYVE and FIG4 and coordinates their activities. Interacts with NOS1.</text>
</comment>
<reference evidence="9 10" key="2">
    <citation type="journal article" date="2010" name="Nucleic Acids Res.">
        <title>BeetleBase in 2010: revisions to provide comprehensive genomic information for Tribolium castaneum.</title>
        <authorList>
            <person name="Kim H.S."/>
            <person name="Murphy T."/>
            <person name="Xia J."/>
            <person name="Caragea D."/>
            <person name="Park Y."/>
            <person name="Beeman R.W."/>
            <person name="Lorenzen M.D."/>
            <person name="Butcher S."/>
            <person name="Manak J.R."/>
            <person name="Brown S.J."/>
        </authorList>
    </citation>
    <scope>GENOME REANNOTATION</scope>
    <source>
        <strain evidence="9 10">Georgia GA2</strain>
    </source>
</reference>
<dbReference type="Proteomes" id="UP000007266">
    <property type="component" value="Linkage group 7"/>
</dbReference>
<evidence type="ECO:0000313" key="9">
    <source>
        <dbReference type="EMBL" id="KYB26276.1"/>
    </source>
</evidence>
<evidence type="ECO:0000256" key="6">
    <source>
        <dbReference type="ARBA" id="ARBA00045654"/>
    </source>
</evidence>
<evidence type="ECO:0000256" key="3">
    <source>
        <dbReference type="ARBA" id="ARBA00013840"/>
    </source>
</evidence>
<dbReference type="InParanoid" id="A0A139WEA7"/>
<dbReference type="AlphaFoldDB" id="A0A139WEA7"/>
<dbReference type="InterPro" id="IPR026825">
    <property type="entry name" value="Vac14"/>
</dbReference>
<dbReference type="InterPro" id="IPR021841">
    <property type="entry name" value="VAC14_Fig4p-bd"/>
</dbReference>
<dbReference type="FunCoup" id="A0A139WEA7">
    <property type="interactions" value="1327"/>
</dbReference>
<dbReference type="Gene3D" id="1.25.10.10">
    <property type="entry name" value="Leucine-rich Repeat Variant"/>
    <property type="match status" value="2"/>
</dbReference>
<dbReference type="OMA" id="QCYQHVS"/>
<dbReference type="SUPFAM" id="SSF48371">
    <property type="entry name" value="ARM repeat"/>
    <property type="match status" value="1"/>
</dbReference>
<evidence type="ECO:0000256" key="5">
    <source>
        <dbReference type="ARBA" id="ARBA00023136"/>
    </source>
</evidence>
<dbReference type="OrthoDB" id="5574975at2759"/>
<dbReference type="GO" id="GO:0070772">
    <property type="term" value="C:PAS complex"/>
    <property type="evidence" value="ECO:0000318"/>
    <property type="project" value="GO_Central"/>
</dbReference>
<protein>
    <recommendedName>
        <fullName evidence="3">Protein VAC14 homolog</fullName>
    </recommendedName>
</protein>
<dbReference type="PANTHER" id="PTHR16023">
    <property type="entry name" value="TAX1 BINDING PROTEIN-RELATED"/>
    <property type="match status" value="1"/>
</dbReference>
<evidence type="ECO:0000259" key="8">
    <source>
        <dbReference type="Pfam" id="PF11916"/>
    </source>
</evidence>
<keyword evidence="5" id="KW-0472">Membrane</keyword>
<sequence length="713" mass="81236">MSEKDYAPLSAACVRALHDKLYEKRKTAALEIEKMVKEFANLNNTSQIRRLLKVLGQDFASSQNPHARKGGLIGLAATAIALGKDTSNYTDELIKPILGCLSDQDLRVRYYACESLYNVVKVSRGAVLPHFSAIFNALSKIATDPDQHVKNASELLDRLLKDIVTESSNFDLEGFMPLLRERIYTKATFARQFVISWISVLDMVPDIDLLFYLPEILDGLFRILADTNLEVKKMCETTLNEFLRNIKSDPSKVNFPAMINILINHAQEKNDDLVQFTAITWIKEFVQLSGPAMLPYMSGIFTAVLPCLAYDTESRRMTDIKETATAVNFTLMKLIAVHGDDSGGRTTTGEANLSQLDLQSVVDVLTQYMMHNSIQTKVAVLKWIHDLYTKLPDEMVNHIDVLFPALQRTLADEADQVVQQCLVVIAEVISSPVTKKTSPDDGTMKHLGCETNPYYNKFLISLLQAFNTEKRLLDERGSFIIRQLCVLLNAEEIYRNLAHILLNEPNLKFTRLMVEHLNMILLTSSELYDMRNRLKELKTEESCSLFCCLYETWSYNPVATVALCLLTQSYAHVCDLIRLFGNLEVTVDFLMEIDKLVQLIESPIFAYLRLELLQVPCDKNLIQALYGLLMLLPQTDAFQTLKIRLSCIPSLHLHCDDKATIQPNSAQQFKKNIDFAKLLQHFIEVQEKYKEYKKMMRLKDLTYAEKELSNLEF</sequence>
<dbReference type="EMBL" id="KQ971354">
    <property type="protein sequence ID" value="KYB26276.1"/>
    <property type="molecule type" value="Genomic_DNA"/>
</dbReference>
<dbReference type="Pfam" id="PF11916">
    <property type="entry name" value="Vac14_Fig4_bd"/>
    <property type="match status" value="1"/>
</dbReference>
<accession>A0A139WEA7</accession>
<dbReference type="InterPro" id="IPR011989">
    <property type="entry name" value="ARM-like"/>
</dbReference>
<evidence type="ECO:0000256" key="4">
    <source>
        <dbReference type="ARBA" id="ARBA00022737"/>
    </source>
</evidence>
<evidence type="ECO:0000313" key="10">
    <source>
        <dbReference type="Proteomes" id="UP000007266"/>
    </source>
</evidence>
<dbReference type="PANTHER" id="PTHR16023:SF0">
    <property type="entry name" value="PROTEIN VAC14 HOMOLOG"/>
    <property type="match status" value="1"/>
</dbReference>
<keyword evidence="10" id="KW-1185">Reference proteome</keyword>
<dbReference type="STRING" id="7070.A0A139WEA7"/>
<name>A0A139WEA7_TRICA</name>
<feature type="domain" description="Vacuolar protein 14 C-terminal Fig4-binding" evidence="8">
    <location>
        <begin position="471"/>
        <end position="648"/>
    </location>
</feature>
<dbReference type="InterPro" id="IPR016024">
    <property type="entry name" value="ARM-type_fold"/>
</dbReference>